<name>A0A2R5GXF4_9STRA</name>
<dbReference type="EMBL" id="BEYU01000143">
    <property type="protein sequence ID" value="GBG33091.1"/>
    <property type="molecule type" value="Genomic_DNA"/>
</dbReference>
<feature type="transmembrane region" description="Helical" evidence="2">
    <location>
        <begin position="136"/>
        <end position="158"/>
    </location>
</feature>
<feature type="compositionally biased region" description="Polar residues" evidence="1">
    <location>
        <begin position="187"/>
        <end position="196"/>
    </location>
</feature>
<keyword evidence="2" id="KW-0472">Membrane</keyword>
<accession>A0A2R5GXF4</accession>
<comment type="caution">
    <text evidence="3">The sequence shown here is derived from an EMBL/GenBank/DDBJ whole genome shotgun (WGS) entry which is preliminary data.</text>
</comment>
<dbReference type="Proteomes" id="UP000241890">
    <property type="component" value="Unassembled WGS sequence"/>
</dbReference>
<keyword evidence="2" id="KW-0812">Transmembrane</keyword>
<evidence type="ECO:0000313" key="3">
    <source>
        <dbReference type="EMBL" id="GBG33091.1"/>
    </source>
</evidence>
<feature type="non-terminal residue" evidence="3">
    <location>
        <position position="1"/>
    </location>
</feature>
<dbReference type="InParanoid" id="A0A2R5GXF4"/>
<protein>
    <submittedName>
        <fullName evidence="3">Uncharacterized protein</fullName>
    </submittedName>
</protein>
<organism evidence="3 4">
    <name type="scientific">Hondaea fermentalgiana</name>
    <dbReference type="NCBI Taxonomy" id="2315210"/>
    <lineage>
        <taxon>Eukaryota</taxon>
        <taxon>Sar</taxon>
        <taxon>Stramenopiles</taxon>
        <taxon>Bigyra</taxon>
        <taxon>Labyrinthulomycetes</taxon>
        <taxon>Thraustochytrida</taxon>
        <taxon>Thraustochytriidae</taxon>
        <taxon>Hondaea</taxon>
    </lineage>
</organism>
<keyword evidence="4" id="KW-1185">Reference proteome</keyword>
<evidence type="ECO:0000256" key="2">
    <source>
        <dbReference type="SAM" id="Phobius"/>
    </source>
</evidence>
<evidence type="ECO:0000313" key="4">
    <source>
        <dbReference type="Proteomes" id="UP000241890"/>
    </source>
</evidence>
<keyword evidence="2" id="KW-1133">Transmembrane helix</keyword>
<reference evidence="3 4" key="1">
    <citation type="submission" date="2017-12" db="EMBL/GenBank/DDBJ databases">
        <title>Sequencing, de novo assembly and annotation of complete genome of a new Thraustochytrid species, strain FCC1311.</title>
        <authorList>
            <person name="Sedici K."/>
            <person name="Godart F."/>
            <person name="Aiese Cigliano R."/>
            <person name="Sanseverino W."/>
            <person name="Barakat M."/>
            <person name="Ortet P."/>
            <person name="Marechal E."/>
            <person name="Cagnac O."/>
            <person name="Amato A."/>
        </authorList>
    </citation>
    <scope>NUCLEOTIDE SEQUENCE [LARGE SCALE GENOMIC DNA]</scope>
</reference>
<proteinExistence type="predicted"/>
<evidence type="ECO:0000256" key="1">
    <source>
        <dbReference type="SAM" id="MobiDB-lite"/>
    </source>
</evidence>
<gene>
    <name evidence="3" type="ORF">FCC1311_093152</name>
</gene>
<sequence length="196" mass="20499">ATTSISCASRLYDLTVVMETADAAAVALWSNKTVTMELRGVHDLHGNIAEVITAGDRRRALADGSVSRTFVVPTLPEHGEDTTTLAQWGTQTDSERRAAVAVAYARVLPSDAAVASSYVESEDDEGVDGSGADSSMLGVGLGVTAGVVAVVAAAFLIIRRRRREQGKRRSTASDAVSANTEMHAKVESSNPMHAAA</sequence>
<dbReference type="AlphaFoldDB" id="A0A2R5GXF4"/>
<feature type="region of interest" description="Disordered" evidence="1">
    <location>
        <begin position="166"/>
        <end position="196"/>
    </location>
</feature>